<name>A0A5B8NKS7_9CHRO</name>
<reference evidence="1" key="1">
    <citation type="submission" date="2019-08" db="EMBL/GenBank/DDBJ databases">
        <title>Carotenoids and Carotenoid Binding Proteins in the Halophilic Cyanobacterium Euhalothece sp. ZM00.</title>
        <authorList>
            <person name="Cho S.M."/>
            <person name="Song J.Y."/>
            <person name="Park Y.-I."/>
        </authorList>
    </citation>
    <scope>NUCLEOTIDE SEQUENCE [LARGE SCALE GENOMIC DNA]</scope>
    <source>
        <strain evidence="1">Z-M001</strain>
    </source>
</reference>
<protein>
    <recommendedName>
        <fullName evidence="3">Plastid lipid-associated protein/fibrillin conserved domain-containing protein</fullName>
    </recommendedName>
</protein>
<dbReference type="AlphaFoldDB" id="A0A5B8NKS7"/>
<dbReference type="OrthoDB" id="463191at2"/>
<evidence type="ECO:0008006" key="3">
    <source>
        <dbReference type="Google" id="ProtNLM"/>
    </source>
</evidence>
<gene>
    <name evidence="1" type="ORF">FRE64_01435</name>
</gene>
<sequence>MLNHPPTTSPLPLVKTAISENKNSRPTPDKLVPALVNLEKTAKKETESVSYQKLLGHWQLWFITGTKKARKRSGIVLGAGRYLPSWITISLSYSQNNEINLPDAEAGKVQNSVQIAGLHFTLSGPTKFFPKKKLLAFDFTEMQISLLGKPIYSGYIRGGKKRSETFYQQPLKQQAFFRYFLVEENLIAARGRGGGLAIWRRNS</sequence>
<dbReference type="RefSeq" id="WP_146294330.1">
    <property type="nucleotide sequence ID" value="NZ_CP042326.1"/>
</dbReference>
<dbReference type="KEGG" id="enn:FRE64_01435"/>
<dbReference type="PANTHER" id="PTHR35690">
    <property type="entry name" value="OS01G0363500 PROTEIN"/>
    <property type="match status" value="1"/>
</dbReference>
<dbReference type="PANTHER" id="PTHR35690:SF1">
    <property type="entry name" value="OS01G0363500 PROTEIN"/>
    <property type="match status" value="1"/>
</dbReference>
<keyword evidence="2" id="KW-1185">Reference proteome</keyword>
<dbReference type="Proteomes" id="UP000318453">
    <property type="component" value="Chromosome"/>
</dbReference>
<evidence type="ECO:0000313" key="2">
    <source>
        <dbReference type="Proteomes" id="UP000318453"/>
    </source>
</evidence>
<organism evidence="1 2">
    <name type="scientific">Euhalothece natronophila Z-M001</name>
    <dbReference type="NCBI Taxonomy" id="522448"/>
    <lineage>
        <taxon>Bacteria</taxon>
        <taxon>Bacillati</taxon>
        <taxon>Cyanobacteriota</taxon>
        <taxon>Cyanophyceae</taxon>
        <taxon>Oscillatoriophycideae</taxon>
        <taxon>Chroococcales</taxon>
        <taxon>Halothecacae</taxon>
        <taxon>Halothece cluster</taxon>
        <taxon>Euhalothece</taxon>
    </lineage>
</organism>
<dbReference type="EMBL" id="CP042326">
    <property type="protein sequence ID" value="QDZ38719.1"/>
    <property type="molecule type" value="Genomic_DNA"/>
</dbReference>
<evidence type="ECO:0000313" key="1">
    <source>
        <dbReference type="EMBL" id="QDZ38719.1"/>
    </source>
</evidence>
<proteinExistence type="predicted"/>
<accession>A0A5B8NKS7</accession>